<accession>A0ABC8RCG9</accession>
<dbReference type="AlphaFoldDB" id="A0ABC8RCG9"/>
<comment type="function">
    <text evidence="2">Binds amino acids.</text>
</comment>
<keyword evidence="1 2" id="KW-0677">Repeat</keyword>
<evidence type="ECO:0000259" key="3">
    <source>
        <dbReference type="PROSITE" id="PS51671"/>
    </source>
</evidence>
<dbReference type="SUPFAM" id="SSF55021">
    <property type="entry name" value="ACT-like"/>
    <property type="match status" value="1"/>
</dbReference>
<dbReference type="PROSITE" id="PS51671">
    <property type="entry name" value="ACT"/>
    <property type="match status" value="1"/>
</dbReference>
<dbReference type="InterPro" id="IPR045865">
    <property type="entry name" value="ACT-like_dom_sf"/>
</dbReference>
<evidence type="ECO:0000256" key="2">
    <source>
        <dbReference type="RuleBase" id="RU369043"/>
    </source>
</evidence>
<sequence length="111" mass="12381">MAMLTLRGQKLTRVGLLSDVTQIFRENSLTVTRAEVTTRAGKAVNAFYVSYASRYSVDAKIIDSIKQAIGQTILRVTGCHEELNQVPQESPTRVLFHGLFKSRSIANFSFD</sequence>
<gene>
    <name evidence="4" type="ORF">ILEXP_LOCUS10146</name>
</gene>
<dbReference type="InterPro" id="IPR040217">
    <property type="entry name" value="ACR1-12"/>
</dbReference>
<evidence type="ECO:0000313" key="5">
    <source>
        <dbReference type="Proteomes" id="UP001642360"/>
    </source>
</evidence>
<dbReference type="GO" id="GO:0016597">
    <property type="term" value="F:amino acid binding"/>
    <property type="evidence" value="ECO:0007669"/>
    <property type="project" value="UniProtKB-UniRule"/>
</dbReference>
<dbReference type="PANTHER" id="PTHR31096">
    <property type="entry name" value="ACT DOMAIN-CONTAINING PROTEIN ACR4-RELATED"/>
    <property type="match status" value="1"/>
</dbReference>
<reference evidence="4 5" key="1">
    <citation type="submission" date="2024-02" db="EMBL/GenBank/DDBJ databases">
        <authorList>
            <person name="Vignale AGUSTIN F."/>
            <person name="Sosa J E."/>
            <person name="Modenutti C."/>
        </authorList>
    </citation>
    <scope>NUCLEOTIDE SEQUENCE [LARGE SCALE GENOMIC DNA]</scope>
</reference>
<dbReference type="InterPro" id="IPR002912">
    <property type="entry name" value="ACT_dom"/>
</dbReference>
<comment type="caution">
    <text evidence="4">The sequence shown here is derived from an EMBL/GenBank/DDBJ whole genome shotgun (WGS) entry which is preliminary data.</text>
</comment>
<proteinExistence type="predicted"/>
<feature type="domain" description="ACT" evidence="3">
    <location>
        <begin position="5"/>
        <end position="88"/>
    </location>
</feature>
<dbReference type="EMBL" id="CAUOFW020001225">
    <property type="protein sequence ID" value="CAK9142463.1"/>
    <property type="molecule type" value="Genomic_DNA"/>
</dbReference>
<evidence type="ECO:0000313" key="4">
    <source>
        <dbReference type="EMBL" id="CAK9142463.1"/>
    </source>
</evidence>
<dbReference type="PANTHER" id="PTHR31096:SF22">
    <property type="entry name" value="ACT DOMAIN-CONTAINING PROTEIN ACR4"/>
    <property type="match status" value="1"/>
</dbReference>
<dbReference type="Proteomes" id="UP001642360">
    <property type="component" value="Unassembled WGS sequence"/>
</dbReference>
<evidence type="ECO:0000256" key="1">
    <source>
        <dbReference type="ARBA" id="ARBA00022737"/>
    </source>
</evidence>
<protein>
    <recommendedName>
        <fullName evidence="2">ACT domain-containing protein ACR</fullName>
    </recommendedName>
    <alternativeName>
        <fullName evidence="2">Protein ACT DOMAIN REPEATS</fullName>
    </alternativeName>
</protein>
<name>A0ABC8RCG9_9AQUA</name>
<keyword evidence="5" id="KW-1185">Reference proteome</keyword>
<organism evidence="4 5">
    <name type="scientific">Ilex paraguariensis</name>
    <name type="common">yerba mate</name>
    <dbReference type="NCBI Taxonomy" id="185542"/>
    <lineage>
        <taxon>Eukaryota</taxon>
        <taxon>Viridiplantae</taxon>
        <taxon>Streptophyta</taxon>
        <taxon>Embryophyta</taxon>
        <taxon>Tracheophyta</taxon>
        <taxon>Spermatophyta</taxon>
        <taxon>Magnoliopsida</taxon>
        <taxon>eudicotyledons</taxon>
        <taxon>Gunneridae</taxon>
        <taxon>Pentapetalae</taxon>
        <taxon>asterids</taxon>
        <taxon>campanulids</taxon>
        <taxon>Aquifoliales</taxon>
        <taxon>Aquifoliaceae</taxon>
        <taxon>Ilex</taxon>
    </lineage>
</organism>